<evidence type="ECO:0000256" key="6">
    <source>
        <dbReference type="ARBA" id="ARBA00023136"/>
    </source>
</evidence>
<keyword evidence="6 8" id="KW-0472">Membrane</keyword>
<keyword evidence="4" id="KW-0732">Signal</keyword>
<sequence>MNAKKSNTVHIDSDWFFSSIILLTPCFRLPSSYPREKFLVNQRVGYVRPKSYRLLTTGTAAVRVLIESGDDICAKLTLSGTQDEHDDGVQNRQYHQIMEFTRRLDLVLYREKLEEVMLMHIDVYPDDTRCGSETSARTPSQVKLLNITWSAADEVELLLPVSILTSGFLLPIVCALAYATMNRSRRRLELVGGTDFDGVSSPPSEPIGYLTDGMISTEQQENVNAGILLQQQLVEGVPKSSKLSNKSSSMQQKKKDILELDIFFVHCSLTHSRPYAFGMVCHVGHTRFCTSRTRAQPLEHLVPRDATSSSAPPEEVGRQAKTRDVSVSCERQDWSWASTQFAVILLPILSLIFSINMLDHEWANDQCFHNYACSVPVWIFTSFNHVFSNIGYIISSVFFLVFVRLRKSKPTAEHGAYANDGLEVSMGLSLMCEALASSIYHICPNSVTYNLDTPFIEVSCVLLMLKLYGNRRMTISPQFANVAVTSVLTLDSIITMSSQVSVVRGLVVAVLNIATIFGICLLLLGPHLSPDFLKSSSTRRPSIFSAVGAIMANAVVTMALILHSSRIETTQVVTVLCILNTFLFLGYYIVLKCWNAEKWCKFSSRCICASVLLWAAALFFFLKEETDWALTAAQSRALNRPCVLLNFFDYHDLWHISSALASLVLLIGVSSLDDDLCAIPTRELSVF</sequence>
<evidence type="ECO:0000256" key="8">
    <source>
        <dbReference type="SAM" id="Phobius"/>
    </source>
</evidence>
<feature type="transmembrane region" description="Helical" evidence="8">
    <location>
        <begin position="157"/>
        <end position="179"/>
    </location>
</feature>
<dbReference type="PANTHER" id="PTHR12185:SF1">
    <property type="entry name" value="SYSTEMIC RNA INTERFERENCE DEFECTIVE PROTEIN 1"/>
    <property type="match status" value="1"/>
</dbReference>
<dbReference type="AlphaFoldDB" id="A0A016VI64"/>
<feature type="transmembrane region" description="Helical" evidence="8">
    <location>
        <begin position="653"/>
        <end position="672"/>
    </location>
</feature>
<evidence type="ECO:0000256" key="1">
    <source>
        <dbReference type="ARBA" id="ARBA00004141"/>
    </source>
</evidence>
<comment type="subcellular location">
    <subcellularLocation>
        <location evidence="1">Membrane</location>
        <topology evidence="1">Multi-pass membrane protein</topology>
    </subcellularLocation>
</comment>
<proteinExistence type="inferred from homology"/>
<dbReference type="EMBL" id="JARK01001346">
    <property type="protein sequence ID" value="EYC26458.1"/>
    <property type="molecule type" value="Genomic_DNA"/>
</dbReference>
<keyword evidence="10" id="KW-1185">Reference proteome</keyword>
<evidence type="ECO:0000256" key="2">
    <source>
        <dbReference type="ARBA" id="ARBA00006618"/>
    </source>
</evidence>
<feature type="transmembrane region" description="Helical" evidence="8">
    <location>
        <begin position="341"/>
        <end position="358"/>
    </location>
</feature>
<dbReference type="Pfam" id="PF13965">
    <property type="entry name" value="SID-1_RNA_chan"/>
    <property type="match status" value="1"/>
</dbReference>
<dbReference type="GO" id="GO:0005886">
    <property type="term" value="C:plasma membrane"/>
    <property type="evidence" value="ECO:0007669"/>
    <property type="project" value="TreeGrafter"/>
</dbReference>
<name>A0A016VI64_9BILA</name>
<dbReference type="Proteomes" id="UP000024635">
    <property type="component" value="Unassembled WGS sequence"/>
</dbReference>
<feature type="transmembrane region" description="Helical" evidence="8">
    <location>
        <begin position="502"/>
        <end position="524"/>
    </location>
</feature>
<keyword evidence="3 8" id="KW-0812">Transmembrane</keyword>
<organism evidence="9 10">
    <name type="scientific">Ancylostoma ceylanicum</name>
    <dbReference type="NCBI Taxonomy" id="53326"/>
    <lineage>
        <taxon>Eukaryota</taxon>
        <taxon>Metazoa</taxon>
        <taxon>Ecdysozoa</taxon>
        <taxon>Nematoda</taxon>
        <taxon>Chromadorea</taxon>
        <taxon>Rhabditida</taxon>
        <taxon>Rhabditina</taxon>
        <taxon>Rhabditomorpha</taxon>
        <taxon>Strongyloidea</taxon>
        <taxon>Ancylostomatidae</taxon>
        <taxon>Ancylostomatinae</taxon>
        <taxon>Ancylostoma</taxon>
    </lineage>
</organism>
<accession>A0A016VI64</accession>
<evidence type="ECO:0000313" key="9">
    <source>
        <dbReference type="EMBL" id="EYC26458.1"/>
    </source>
</evidence>
<comment type="similarity">
    <text evidence="2">Belongs to the SID1 family.</text>
</comment>
<feature type="transmembrane region" description="Helical" evidence="8">
    <location>
        <begin position="544"/>
        <end position="563"/>
    </location>
</feature>
<evidence type="ECO:0000313" key="10">
    <source>
        <dbReference type="Proteomes" id="UP000024635"/>
    </source>
</evidence>
<keyword evidence="7" id="KW-0325">Glycoprotein</keyword>
<feature type="transmembrane region" description="Helical" evidence="8">
    <location>
        <begin position="378"/>
        <end position="403"/>
    </location>
</feature>
<dbReference type="GO" id="GO:0051033">
    <property type="term" value="F:RNA transmembrane transporter activity"/>
    <property type="evidence" value="ECO:0007669"/>
    <property type="project" value="TreeGrafter"/>
</dbReference>
<evidence type="ECO:0000256" key="3">
    <source>
        <dbReference type="ARBA" id="ARBA00022692"/>
    </source>
</evidence>
<dbReference type="GO" id="GO:0005764">
    <property type="term" value="C:lysosome"/>
    <property type="evidence" value="ECO:0007669"/>
    <property type="project" value="TreeGrafter"/>
</dbReference>
<feature type="transmembrane region" description="Helical" evidence="8">
    <location>
        <begin position="569"/>
        <end position="590"/>
    </location>
</feature>
<comment type="caution">
    <text evidence="9">The sequence shown here is derived from an EMBL/GenBank/DDBJ whole genome shotgun (WGS) entry which is preliminary data.</text>
</comment>
<protein>
    <submittedName>
        <fullName evidence="9">Uncharacterized protein</fullName>
    </submittedName>
</protein>
<dbReference type="InterPro" id="IPR025958">
    <property type="entry name" value="SID1_TM_fam"/>
</dbReference>
<keyword evidence="5 8" id="KW-1133">Transmembrane helix</keyword>
<reference evidence="10" key="1">
    <citation type="journal article" date="2015" name="Nat. Genet.">
        <title>The genome and transcriptome of the zoonotic hookworm Ancylostoma ceylanicum identify infection-specific gene families.</title>
        <authorList>
            <person name="Schwarz E.M."/>
            <person name="Hu Y."/>
            <person name="Antoshechkin I."/>
            <person name="Miller M.M."/>
            <person name="Sternberg P.W."/>
            <person name="Aroian R.V."/>
        </authorList>
    </citation>
    <scope>NUCLEOTIDE SEQUENCE</scope>
    <source>
        <strain evidence="10">HY135</strain>
    </source>
</reference>
<evidence type="ECO:0000256" key="7">
    <source>
        <dbReference type="ARBA" id="ARBA00023180"/>
    </source>
</evidence>
<evidence type="ECO:0000256" key="4">
    <source>
        <dbReference type="ARBA" id="ARBA00022729"/>
    </source>
</evidence>
<dbReference type="OrthoDB" id="5859707at2759"/>
<dbReference type="STRING" id="53326.A0A016VI64"/>
<gene>
    <name evidence="9" type="primary">Acey_s0010.g1166</name>
    <name evidence="9" type="synonym">Acey-sid-1</name>
    <name evidence="9" type="ORF">Y032_0010g1166</name>
</gene>
<dbReference type="PANTHER" id="PTHR12185">
    <property type="entry name" value="SID1 TRANSMEMBRANE FAMILY MEMEBER"/>
    <property type="match status" value="1"/>
</dbReference>
<dbReference type="GO" id="GO:0003725">
    <property type="term" value="F:double-stranded RNA binding"/>
    <property type="evidence" value="ECO:0007669"/>
    <property type="project" value="TreeGrafter"/>
</dbReference>
<evidence type="ECO:0000256" key="5">
    <source>
        <dbReference type="ARBA" id="ARBA00022989"/>
    </source>
</evidence>